<dbReference type="PROSITE" id="PS01124">
    <property type="entry name" value="HTH_ARAC_FAMILY_2"/>
    <property type="match status" value="1"/>
</dbReference>
<organism evidence="2 3">
    <name type="scientific">Zobellia amurskyensis</name>
    <dbReference type="NCBI Taxonomy" id="248905"/>
    <lineage>
        <taxon>Bacteria</taxon>
        <taxon>Pseudomonadati</taxon>
        <taxon>Bacteroidota</taxon>
        <taxon>Flavobacteriia</taxon>
        <taxon>Flavobacteriales</taxon>
        <taxon>Flavobacteriaceae</taxon>
        <taxon>Zobellia</taxon>
    </lineage>
</organism>
<evidence type="ECO:0000313" key="3">
    <source>
        <dbReference type="Proteomes" id="UP000540519"/>
    </source>
</evidence>
<dbReference type="EMBL" id="RCNR01000002">
    <property type="protein sequence ID" value="MUH34485.1"/>
    <property type="molecule type" value="Genomic_DNA"/>
</dbReference>
<keyword evidence="3" id="KW-1185">Reference proteome</keyword>
<evidence type="ECO:0000259" key="1">
    <source>
        <dbReference type="PROSITE" id="PS01124"/>
    </source>
</evidence>
<dbReference type="GO" id="GO:0043565">
    <property type="term" value="F:sequence-specific DNA binding"/>
    <property type="evidence" value="ECO:0007669"/>
    <property type="project" value="InterPro"/>
</dbReference>
<comment type="caution">
    <text evidence="2">The sequence shown here is derived from an EMBL/GenBank/DDBJ whole genome shotgun (WGS) entry which is preliminary data.</text>
</comment>
<dbReference type="AlphaFoldDB" id="A0A7X2ZQF1"/>
<dbReference type="Proteomes" id="UP000540519">
    <property type="component" value="Unassembled WGS sequence"/>
</dbReference>
<dbReference type="Pfam" id="PF12833">
    <property type="entry name" value="HTH_18"/>
    <property type="match status" value="1"/>
</dbReference>
<accession>A0A7X2ZQF1</accession>
<name>A0A7X2ZQF1_9FLAO</name>
<dbReference type="GO" id="GO:0003700">
    <property type="term" value="F:DNA-binding transcription factor activity"/>
    <property type="evidence" value="ECO:0007669"/>
    <property type="project" value="InterPro"/>
</dbReference>
<reference evidence="2 3" key="1">
    <citation type="journal article" date="2019" name="Mar. Drugs">
        <title>Comparative Genomics and CAZyme Genome Repertoires of Marine Zobellia amurskyensis KMM 3526(T) and Zobellia laminariae KMM 3676(T).</title>
        <authorList>
            <person name="Chernysheva N."/>
            <person name="Bystritskaya E."/>
            <person name="Stenkova A."/>
            <person name="Golovkin I."/>
            <person name="Nedashkovskaya O."/>
            <person name="Isaeva M."/>
        </authorList>
    </citation>
    <scope>NUCLEOTIDE SEQUENCE [LARGE SCALE GENOMIC DNA]</scope>
    <source>
        <strain evidence="2 3">KMM 3526</strain>
    </source>
</reference>
<proteinExistence type="predicted"/>
<dbReference type="SMART" id="SM00342">
    <property type="entry name" value="HTH_ARAC"/>
    <property type="match status" value="1"/>
</dbReference>
<dbReference type="RefSeq" id="WP_155598539.1">
    <property type="nucleotide sequence ID" value="NZ_RCNR01000002.1"/>
</dbReference>
<evidence type="ECO:0000313" key="2">
    <source>
        <dbReference type="EMBL" id="MUH34485.1"/>
    </source>
</evidence>
<feature type="domain" description="HTH araC/xylS-type" evidence="1">
    <location>
        <begin position="160"/>
        <end position="262"/>
    </location>
</feature>
<dbReference type="OrthoDB" id="635259at2"/>
<protein>
    <submittedName>
        <fullName evidence="2">AraC family transcriptional regulator</fullName>
    </submittedName>
</protein>
<gene>
    <name evidence="2" type="ORF">D9O36_01405</name>
</gene>
<dbReference type="Gene3D" id="1.10.10.60">
    <property type="entry name" value="Homeodomain-like"/>
    <property type="match status" value="1"/>
</dbReference>
<dbReference type="InterPro" id="IPR018060">
    <property type="entry name" value="HTH_AraC"/>
</dbReference>
<sequence length="269" mass="31054">MENKYQKTTDQRIGVPKEFEAVFSHFYSSKNASDKDISKTLLPNFQIIMVFSFGSSVSFSTNHQGQISIEKCMVLGPIKQALTYTLPVGSEIFVAHFKDDAFYRFFGKIIISDQFPVHPGNLVSDNCFTNLWQLMNGTPSSNRVALLLDFCRPYLKGSEEEFQKFIDFTNENSAVSPIKSIARDTHKSERTIQINHKKYLGYSAKEKSRYQRFIKVLQLLQNTPVKPNWHDIIDICSYYDQSQLIHDFKHFTGLTPNQYLKFQQAICRG</sequence>